<dbReference type="AlphaFoldDB" id="A0A4C2EGT9"/>
<accession>A0A4C2EGT9</accession>
<evidence type="ECO:0000313" key="2">
    <source>
        <dbReference type="EMBL" id="GCF12480.1"/>
    </source>
</evidence>
<dbReference type="EMBL" id="BIXZ01000001">
    <property type="protein sequence ID" value="GCF12480.1"/>
    <property type="molecule type" value="Genomic_DNA"/>
</dbReference>
<organism evidence="2 3">
    <name type="scientific">Haloarcula mannanilytica</name>
    <dbReference type="NCBI Taxonomy" id="2509225"/>
    <lineage>
        <taxon>Archaea</taxon>
        <taxon>Methanobacteriati</taxon>
        <taxon>Methanobacteriota</taxon>
        <taxon>Stenosarchaea group</taxon>
        <taxon>Halobacteria</taxon>
        <taxon>Halobacteriales</taxon>
        <taxon>Haloarculaceae</taxon>
        <taxon>Haloarcula</taxon>
    </lineage>
</organism>
<gene>
    <name evidence="2" type="ORF">Harman_04150</name>
</gene>
<proteinExistence type="predicted"/>
<protein>
    <submittedName>
        <fullName evidence="2">Uncharacterized protein</fullName>
    </submittedName>
</protein>
<comment type="caution">
    <text evidence="2">The sequence shown here is derived from an EMBL/GenBank/DDBJ whole genome shotgun (WGS) entry which is preliminary data.</text>
</comment>
<feature type="region of interest" description="Disordered" evidence="1">
    <location>
        <begin position="1"/>
        <end position="24"/>
    </location>
</feature>
<keyword evidence="3" id="KW-1185">Reference proteome</keyword>
<reference evidence="2 3" key="1">
    <citation type="submission" date="2019-02" db="EMBL/GenBank/DDBJ databases">
        <title>Haloarcula mannanilyticum sp. nov., a mannan degrading haloarchaeon isolated from commercial salt.</title>
        <authorList>
            <person name="Enomoto S."/>
            <person name="Shimane Y."/>
            <person name="Kamekura M."/>
            <person name="Ito T."/>
            <person name="Moriya O."/>
            <person name="Ihara K."/>
            <person name="Takahashi-Ando N."/>
            <person name="Fukushima Y."/>
            <person name="Yoshida Y."/>
            <person name="Usama R."/>
            <person name="Takai K."/>
            <person name="Minegishi H."/>
        </authorList>
    </citation>
    <scope>NUCLEOTIDE SEQUENCE [LARGE SCALE GENOMIC DNA]</scope>
    <source>
        <strain evidence="2 3">MD130-1</strain>
    </source>
</reference>
<dbReference type="Proteomes" id="UP000304382">
    <property type="component" value="Unassembled WGS sequence"/>
</dbReference>
<sequence length="66" mass="7335">MQNTGRESVTRSATNDADPNQSVQSTYRDCRLLGTVAVLILPFVSAEDKQYVWVVMDSLSWIKSVG</sequence>
<evidence type="ECO:0000313" key="3">
    <source>
        <dbReference type="Proteomes" id="UP000304382"/>
    </source>
</evidence>
<name>A0A4C2EGT9_9EURY</name>
<evidence type="ECO:0000256" key="1">
    <source>
        <dbReference type="SAM" id="MobiDB-lite"/>
    </source>
</evidence>